<reference evidence="1" key="2">
    <citation type="submission" date="2025-09" db="UniProtKB">
        <authorList>
            <consortium name="EnsemblPlants"/>
        </authorList>
    </citation>
    <scope>IDENTIFICATION</scope>
</reference>
<protein>
    <submittedName>
        <fullName evidence="1">Uncharacterized protein</fullName>
    </submittedName>
</protein>
<sequence length="704" mass="75691">MPSAKVKPPSPAAPALVLLLFAASFAVSQAGVTCGESAASPSPAPSPTSTTANSTAFRANLETLLNALPKAAAPTGFATLSSGTGRDRAFVRGLCRGDTTASECLADLTDAVEDLSGRCGFNRSAGAWYERCYISYADSNDSASYEDRISAIVYDTRTVADPDSYDRSYYALMSDLVARAAWGSGGGGNGSGSARTSMFATGEAVYAASEPNGTLYGLVQCMRDRSEAECERCLQWLVPQLPECCDGHQGGVAQNFNCHLRVQIYTYYDLALDAPPPGPPAAPPPPSPDAPSPPVPSPSSGGGIIRGKRGSSKRAVVFAAAVSVGALLVVLFVLVCLRTQRRRTRANKAPRDDVGQESGRYVFPEQFTLPLLRAATGNFAPENKLGEGGFGQVFKGILPDGQEIAVKRLSQSSSQGFHELRNELLLAAKLLHRNLVRLHGACLEEREKLLVYEYLPNRSLDTVLFDNGRRGRRRRGLDWGKRYRIISGIARGLLYLHEESQLRVIHRDLKPSNVLLDEGMNPKISDFGLARAFRGDQSRDVTKRAAGTLGYMSPEYAYSGHVSTKSDMYSFGVIVLEIVTGRRNAGPCQDVASASASNLLSDVWEKWRAGKAAEIADASLGEHYPRSEMLSCVHIGLLCVQKKPAMRPEASEVVLMLSSQSTSRRTPSRPAFYSGHSTAGGVDSRVSRGNVSENGVTMSEFQPR</sequence>
<dbReference type="Proteomes" id="UP001732700">
    <property type="component" value="Chromosome 3C"/>
</dbReference>
<accession>A0ACD5VSL8</accession>
<evidence type="ECO:0000313" key="1">
    <source>
        <dbReference type="EnsemblPlants" id="AVESA.00010b.r2.3CG0509990.1.CDS"/>
    </source>
</evidence>
<keyword evidence="2" id="KW-1185">Reference proteome</keyword>
<reference evidence="1" key="1">
    <citation type="submission" date="2021-05" db="EMBL/GenBank/DDBJ databases">
        <authorList>
            <person name="Scholz U."/>
            <person name="Mascher M."/>
            <person name="Fiebig A."/>
        </authorList>
    </citation>
    <scope>NUCLEOTIDE SEQUENCE [LARGE SCALE GENOMIC DNA]</scope>
</reference>
<evidence type="ECO:0000313" key="2">
    <source>
        <dbReference type="Proteomes" id="UP001732700"/>
    </source>
</evidence>
<dbReference type="EnsemblPlants" id="AVESA.00010b.r2.3CG0509990.1">
    <property type="protein sequence ID" value="AVESA.00010b.r2.3CG0509990.1.CDS"/>
    <property type="gene ID" value="AVESA.00010b.r2.3CG0509990"/>
</dbReference>
<name>A0ACD5VSL8_AVESA</name>
<proteinExistence type="predicted"/>
<organism evidence="1 2">
    <name type="scientific">Avena sativa</name>
    <name type="common">Oat</name>
    <dbReference type="NCBI Taxonomy" id="4498"/>
    <lineage>
        <taxon>Eukaryota</taxon>
        <taxon>Viridiplantae</taxon>
        <taxon>Streptophyta</taxon>
        <taxon>Embryophyta</taxon>
        <taxon>Tracheophyta</taxon>
        <taxon>Spermatophyta</taxon>
        <taxon>Magnoliopsida</taxon>
        <taxon>Liliopsida</taxon>
        <taxon>Poales</taxon>
        <taxon>Poaceae</taxon>
        <taxon>BOP clade</taxon>
        <taxon>Pooideae</taxon>
        <taxon>Poodae</taxon>
        <taxon>Poeae</taxon>
        <taxon>Poeae Chloroplast Group 1 (Aveneae type)</taxon>
        <taxon>Aveninae</taxon>
        <taxon>Avena</taxon>
    </lineage>
</organism>